<dbReference type="Proteomes" id="UP000428333">
    <property type="component" value="Linkage Group LG10"/>
</dbReference>
<dbReference type="InterPro" id="IPR059080">
    <property type="entry name" value="WHD_PTC1"/>
</dbReference>
<feature type="coiled-coil region" evidence="1">
    <location>
        <begin position="400"/>
        <end position="434"/>
    </location>
</feature>
<feature type="region of interest" description="Disordered" evidence="2">
    <location>
        <begin position="228"/>
        <end position="250"/>
    </location>
</feature>
<feature type="compositionally biased region" description="Basic residues" evidence="2">
    <location>
        <begin position="241"/>
        <end position="250"/>
    </location>
</feature>
<dbReference type="GO" id="GO:0051177">
    <property type="term" value="P:meiotic sister chromatid cohesion"/>
    <property type="evidence" value="ECO:0007669"/>
    <property type="project" value="InterPro"/>
</dbReference>
<sequence>MADLFLWSLTETRDQIEVGSIYEIDHEKLPPRTPVQLRSIRVAMVSEKTESNVSVRFPSFQSLQSYFKNGIREMYPELDEKFVMGTKLAEKMLNRKVPSQEFAEKKHSQEFWVVISTSSFHGLGDVVSKKAGNLFSELKGNGMVGWGVRRQVKFIGRHRESNPQSSSSFVREGDEEMDEGDEEEEEKIKEEEDEEEDEEDEESLTEETKLTAERKRRYSSRLVQIAKKAKRETQRNVNTKTKAKAKAKAKNHCKQIFALKNPQDRWSKERYKIAEKNLTEVMKAKGAVYGNPILRPELRAEARKRIGDTGLLDHLLKHMAGKVAPGGGERFRRRHNAEGAMEYWLESEDLVDIRKEAGVQDPYWTPQPGWKLGDCPTQDPVCAKGLKQLKEETSKLKRVMAEEMVSKKRLEEELTKLRKEVELLSQKRNEESQAIVVSNPSEIRQKLDLDTSIVPLNYDLDSSLVKLEKYQEQLRALAEYVRRIEEEISKLKSKMDQETRSGSALMGSTDCCAEKDKKQGEEERAAQAVEKKEVGSDQLKTKATAREAENTAAAAKEKAAKIQRLKSGFRICKPQGTFLWPNNNSNGNNRPLSSQVAVQVEDLMVVPTPPSVSSSTASGLLNSPITSTTATRLLRSSPWRREEPLRSLSPPWVITAISLLQQLPQPQLLPTRRAKLTSISMTYPSTLEEMDFVGPRVLPSAVKGDMSPSTEVVGVVVAVAKLRRV</sequence>
<accession>A0A6A4L9P8</accession>
<dbReference type="EMBL" id="QEFC01002705">
    <property type="protein sequence ID" value="KAE9451577.1"/>
    <property type="molecule type" value="Genomic_DNA"/>
</dbReference>
<feature type="compositionally biased region" description="Acidic residues" evidence="2">
    <location>
        <begin position="173"/>
        <end position="205"/>
    </location>
</feature>
<proteinExistence type="predicted"/>
<keyword evidence="5" id="KW-1185">Reference proteome</keyword>
<reference evidence="4 5" key="1">
    <citation type="journal article" date="2019" name="Genome Biol. Evol.">
        <title>The Rhododendron genome and chromosomal organization provide insight into shared whole-genome duplications across the heath family (Ericaceae).</title>
        <authorList>
            <person name="Soza V.L."/>
            <person name="Lindsley D."/>
            <person name="Waalkes A."/>
            <person name="Ramage E."/>
            <person name="Patwardhan R.P."/>
            <person name="Burton J.N."/>
            <person name="Adey A."/>
            <person name="Kumar A."/>
            <person name="Qiu R."/>
            <person name="Shendure J."/>
            <person name="Hall B."/>
        </authorList>
    </citation>
    <scope>NUCLEOTIDE SEQUENCE [LARGE SCALE GENOMIC DNA]</scope>
    <source>
        <strain evidence="4">RSF 1966-606</strain>
    </source>
</reference>
<evidence type="ECO:0000256" key="1">
    <source>
        <dbReference type="SAM" id="Coils"/>
    </source>
</evidence>
<feature type="region of interest" description="Disordered" evidence="2">
    <location>
        <begin position="157"/>
        <end position="215"/>
    </location>
</feature>
<feature type="compositionally biased region" description="Basic and acidic residues" evidence="2">
    <location>
        <begin position="514"/>
        <end position="535"/>
    </location>
</feature>
<protein>
    <recommendedName>
        <fullName evidence="3">PTC1-like winged helix-turn-helix domain-containing protein</fullName>
    </recommendedName>
</protein>
<feature type="non-terminal residue" evidence="4">
    <location>
        <position position="725"/>
    </location>
</feature>
<feature type="non-terminal residue" evidence="4">
    <location>
        <position position="1"/>
    </location>
</feature>
<dbReference type="OrthoDB" id="515863at2759"/>
<evidence type="ECO:0000313" key="4">
    <source>
        <dbReference type="EMBL" id="KAE9451577.1"/>
    </source>
</evidence>
<evidence type="ECO:0000256" key="2">
    <source>
        <dbReference type="SAM" id="MobiDB-lite"/>
    </source>
</evidence>
<dbReference type="Pfam" id="PF25874">
    <property type="entry name" value="WHD_plant_repro"/>
    <property type="match status" value="1"/>
</dbReference>
<name>A0A6A4L9P8_9ERIC</name>
<dbReference type="GO" id="GO:0007131">
    <property type="term" value="P:reciprocal meiotic recombination"/>
    <property type="evidence" value="ECO:0007669"/>
    <property type="project" value="InterPro"/>
</dbReference>
<dbReference type="AlphaFoldDB" id="A0A6A4L9P8"/>
<dbReference type="PANTHER" id="PTHR46740">
    <property type="entry name" value="PROTEIN DYAD"/>
    <property type="match status" value="1"/>
</dbReference>
<evidence type="ECO:0000259" key="3">
    <source>
        <dbReference type="Pfam" id="PF25874"/>
    </source>
</evidence>
<feature type="domain" description="PTC1-like winged helix-turn-helix" evidence="3">
    <location>
        <begin position="265"/>
        <end position="347"/>
    </location>
</feature>
<feature type="region of interest" description="Disordered" evidence="2">
    <location>
        <begin position="514"/>
        <end position="540"/>
    </location>
</feature>
<feature type="coiled-coil region" evidence="1">
    <location>
        <begin position="467"/>
        <end position="501"/>
    </location>
</feature>
<organism evidence="4 5">
    <name type="scientific">Rhododendron williamsianum</name>
    <dbReference type="NCBI Taxonomy" id="262921"/>
    <lineage>
        <taxon>Eukaryota</taxon>
        <taxon>Viridiplantae</taxon>
        <taxon>Streptophyta</taxon>
        <taxon>Embryophyta</taxon>
        <taxon>Tracheophyta</taxon>
        <taxon>Spermatophyta</taxon>
        <taxon>Magnoliopsida</taxon>
        <taxon>eudicotyledons</taxon>
        <taxon>Gunneridae</taxon>
        <taxon>Pentapetalae</taxon>
        <taxon>asterids</taxon>
        <taxon>Ericales</taxon>
        <taxon>Ericaceae</taxon>
        <taxon>Ericoideae</taxon>
        <taxon>Rhodoreae</taxon>
        <taxon>Rhododendron</taxon>
    </lineage>
</organism>
<keyword evidence="1" id="KW-0175">Coiled coil</keyword>
<evidence type="ECO:0000313" key="5">
    <source>
        <dbReference type="Proteomes" id="UP000428333"/>
    </source>
</evidence>
<dbReference type="PANTHER" id="PTHR46740:SF2">
    <property type="entry name" value="PROTEIN DYAD"/>
    <property type="match status" value="1"/>
</dbReference>
<dbReference type="InterPro" id="IPR044221">
    <property type="entry name" value="DYAD/AMEIOTIC1"/>
</dbReference>
<gene>
    <name evidence="4" type="ORF">C3L33_16499</name>
</gene>
<comment type="caution">
    <text evidence="4">The sequence shown here is derived from an EMBL/GenBank/DDBJ whole genome shotgun (WGS) entry which is preliminary data.</text>
</comment>